<dbReference type="PANTHER" id="PTHR36154">
    <property type="entry name" value="DNA-BINDING TRANSCRIPTIONAL ACTIVATOR ALPA"/>
    <property type="match status" value="1"/>
</dbReference>
<dbReference type="Pfam" id="PF05930">
    <property type="entry name" value="Phage_AlpA"/>
    <property type="match status" value="1"/>
</dbReference>
<reference evidence="1 2" key="1">
    <citation type="submission" date="2014-12" db="EMBL/GenBank/DDBJ databases">
        <title>Isolation of bacteria from lake water.</title>
        <authorList>
            <person name="Sheng K.-Y."/>
            <person name="Chin P.-S."/>
            <person name="Chan K.-G."/>
            <person name="Tan G.S."/>
        </authorList>
    </citation>
    <scope>NUCLEOTIDE SEQUENCE [LARGE SCALE GENOMIC DNA]</scope>
    <source>
        <strain evidence="1 2">KY4</strain>
    </source>
</reference>
<sequence length="68" mass="7790">MTDHREQPTLVFLRMHAVMKITGLGRSTIYRLIASKQFPSPVRLTSHAVAWRSTDIEAWSETRPMAAH</sequence>
<gene>
    <name evidence="1" type="ORF">RP29_20030</name>
</gene>
<evidence type="ECO:0000313" key="2">
    <source>
        <dbReference type="Proteomes" id="UP000032566"/>
    </source>
</evidence>
<name>A0A0D7K4A8_9BURK</name>
<comment type="caution">
    <text evidence="1">The sequence shown here is derived from an EMBL/GenBank/DDBJ whole genome shotgun (WGS) entry which is preliminary data.</text>
</comment>
<dbReference type="Gene3D" id="1.10.238.160">
    <property type="match status" value="1"/>
</dbReference>
<protein>
    <recommendedName>
        <fullName evidence="3">AlpA family transcriptional regulator</fullName>
    </recommendedName>
</protein>
<dbReference type="PANTHER" id="PTHR36154:SF1">
    <property type="entry name" value="DNA-BINDING TRANSCRIPTIONAL ACTIVATOR ALPA"/>
    <property type="match status" value="1"/>
</dbReference>
<dbReference type="PATRIC" id="fig|80878.5.peg.210"/>
<dbReference type="EMBL" id="JXYQ01000115">
    <property type="protein sequence ID" value="KJA08797.1"/>
    <property type="molecule type" value="Genomic_DNA"/>
</dbReference>
<organism evidence="1 2">
    <name type="scientific">Acidovorax temperans</name>
    <dbReference type="NCBI Taxonomy" id="80878"/>
    <lineage>
        <taxon>Bacteria</taxon>
        <taxon>Pseudomonadati</taxon>
        <taxon>Pseudomonadota</taxon>
        <taxon>Betaproteobacteria</taxon>
        <taxon>Burkholderiales</taxon>
        <taxon>Comamonadaceae</taxon>
        <taxon>Acidovorax</taxon>
    </lineage>
</organism>
<keyword evidence="2" id="KW-1185">Reference proteome</keyword>
<dbReference type="InterPro" id="IPR010260">
    <property type="entry name" value="AlpA"/>
</dbReference>
<dbReference type="STRING" id="80878.RP29_20030"/>
<evidence type="ECO:0000313" key="1">
    <source>
        <dbReference type="EMBL" id="KJA08797.1"/>
    </source>
</evidence>
<proteinExistence type="predicted"/>
<evidence type="ECO:0008006" key="3">
    <source>
        <dbReference type="Google" id="ProtNLM"/>
    </source>
</evidence>
<accession>A0A0D7K4A8</accession>
<dbReference type="Proteomes" id="UP000032566">
    <property type="component" value="Unassembled WGS sequence"/>
</dbReference>
<dbReference type="InterPro" id="IPR052931">
    <property type="entry name" value="Prophage_regulatory_activator"/>
</dbReference>
<dbReference type="AlphaFoldDB" id="A0A0D7K4A8"/>